<feature type="transmembrane region" description="Helical" evidence="2">
    <location>
        <begin position="125"/>
        <end position="148"/>
    </location>
</feature>
<gene>
    <name evidence="3" type="ORF">Slin15195_G067360</name>
</gene>
<keyword evidence="2" id="KW-0812">Transmembrane</keyword>
<dbReference type="InterPro" id="IPR008699">
    <property type="entry name" value="NDUFB8"/>
</dbReference>
<keyword evidence="2" id="KW-0472">Membrane</keyword>
<protein>
    <submittedName>
        <fullName evidence="3">NADH dehydrogenase [ubiquinone] 1 beta subcomplex subunit 8</fullName>
    </submittedName>
</protein>
<dbReference type="PANTHER" id="PTHR12840:SF1">
    <property type="entry name" value="NADH DEHYDROGENASE [UBIQUINONE] 1 BETA SUBCOMPLEX SUBUNIT 8, MITOCHONDRIAL"/>
    <property type="match status" value="1"/>
</dbReference>
<feature type="region of interest" description="Disordered" evidence="1">
    <location>
        <begin position="17"/>
        <end position="76"/>
    </location>
</feature>
<dbReference type="EMBL" id="CP099422">
    <property type="protein sequence ID" value="USW53417.1"/>
    <property type="molecule type" value="Genomic_DNA"/>
</dbReference>
<dbReference type="Pfam" id="PF05821">
    <property type="entry name" value="NDUF_B8"/>
    <property type="match status" value="1"/>
</dbReference>
<evidence type="ECO:0000256" key="1">
    <source>
        <dbReference type="SAM" id="MobiDB-lite"/>
    </source>
</evidence>
<organism evidence="3 4">
    <name type="scientific">Septoria linicola</name>
    <dbReference type="NCBI Taxonomy" id="215465"/>
    <lineage>
        <taxon>Eukaryota</taxon>
        <taxon>Fungi</taxon>
        <taxon>Dikarya</taxon>
        <taxon>Ascomycota</taxon>
        <taxon>Pezizomycotina</taxon>
        <taxon>Dothideomycetes</taxon>
        <taxon>Dothideomycetidae</taxon>
        <taxon>Mycosphaerellales</taxon>
        <taxon>Mycosphaerellaceae</taxon>
        <taxon>Septoria</taxon>
    </lineage>
</organism>
<proteinExistence type="predicted"/>
<sequence length="190" mass="20890">MASLRTAVRLAPRAQFVRPSTTSSNLAKRSYASASATRRPATDNKSAGETEQASEDLGIADPNMNGNYPDPSLTSALPVKRQFRDPYGDWWDKQERRNYGEPVHEDNDILGIFSPESYTHFTPGWGGILFGTFVGAVGVLCAVTYRFYPDRPSVARTFPDGLEAELGGPKAVRARNQTEGDVGRLDRHIV</sequence>
<keyword evidence="4" id="KW-1185">Reference proteome</keyword>
<keyword evidence="2" id="KW-1133">Transmembrane helix</keyword>
<reference evidence="3" key="1">
    <citation type="submission" date="2022-06" db="EMBL/GenBank/DDBJ databases">
        <title>Complete genome sequences of two strains of the flax pathogen Septoria linicola.</title>
        <authorList>
            <person name="Lapalu N."/>
            <person name="Simon A."/>
            <person name="Demenou B."/>
            <person name="Paumier D."/>
            <person name="Guillot M.-P."/>
            <person name="Gout L."/>
            <person name="Valade R."/>
        </authorList>
    </citation>
    <scope>NUCLEOTIDE SEQUENCE</scope>
    <source>
        <strain evidence="3">SE15195</strain>
    </source>
</reference>
<evidence type="ECO:0000313" key="4">
    <source>
        <dbReference type="Proteomes" id="UP001056384"/>
    </source>
</evidence>
<dbReference type="GO" id="GO:0005739">
    <property type="term" value="C:mitochondrion"/>
    <property type="evidence" value="ECO:0007669"/>
    <property type="project" value="InterPro"/>
</dbReference>
<name>A0A9Q9EKL6_9PEZI</name>
<dbReference type="Proteomes" id="UP001056384">
    <property type="component" value="Chromosome 5"/>
</dbReference>
<dbReference type="AlphaFoldDB" id="A0A9Q9EKL6"/>
<evidence type="ECO:0000313" key="3">
    <source>
        <dbReference type="EMBL" id="USW53417.1"/>
    </source>
</evidence>
<dbReference type="PANTHER" id="PTHR12840">
    <property type="entry name" value="NADH-UBIQUINONE OXIDOREDUCTASE ASHI SUBUNIT"/>
    <property type="match status" value="1"/>
</dbReference>
<accession>A0A9Q9EKL6</accession>
<evidence type="ECO:0000256" key="2">
    <source>
        <dbReference type="SAM" id="Phobius"/>
    </source>
</evidence>
<feature type="compositionally biased region" description="Polar residues" evidence="1">
    <location>
        <begin position="18"/>
        <end position="36"/>
    </location>
</feature>